<evidence type="ECO:0000256" key="1">
    <source>
        <dbReference type="ARBA" id="ARBA00022729"/>
    </source>
</evidence>
<feature type="coiled-coil region" evidence="2">
    <location>
        <begin position="83"/>
        <end position="117"/>
    </location>
</feature>
<reference evidence="5 6" key="1">
    <citation type="submission" date="2021-04" db="EMBL/GenBank/DDBJ databases">
        <authorList>
            <person name="Pira H."/>
            <person name="Risdian C."/>
            <person name="Wink J."/>
        </authorList>
    </citation>
    <scope>NUCLEOTIDE SEQUENCE [LARGE SCALE GENOMIC DNA]</scope>
    <source>
        <strain evidence="5 6">WHA3</strain>
    </source>
</reference>
<evidence type="ECO:0000256" key="2">
    <source>
        <dbReference type="SAM" id="Coils"/>
    </source>
</evidence>
<dbReference type="InterPro" id="IPR039565">
    <property type="entry name" value="BamD-like"/>
</dbReference>
<accession>A0ABS6SGC5</accession>
<name>A0ABS6SGC5_9SPHN</name>
<comment type="caution">
    <text evidence="5">The sequence shown here is derived from an EMBL/GenBank/DDBJ whole genome shotgun (WGS) entry which is preliminary data.</text>
</comment>
<evidence type="ECO:0000313" key="5">
    <source>
        <dbReference type="EMBL" id="MBV7257473.1"/>
    </source>
</evidence>
<proteinExistence type="predicted"/>
<keyword evidence="2" id="KW-0175">Coiled coil</keyword>
<dbReference type="Pfam" id="PF13525">
    <property type="entry name" value="YfiO"/>
    <property type="match status" value="1"/>
</dbReference>
<dbReference type="Proteomes" id="UP000722336">
    <property type="component" value="Unassembled WGS sequence"/>
</dbReference>
<dbReference type="RefSeq" id="WP_218446277.1">
    <property type="nucleotide sequence ID" value="NZ_JAGSPA010000003.1"/>
</dbReference>
<evidence type="ECO:0000313" key="6">
    <source>
        <dbReference type="Proteomes" id="UP000722336"/>
    </source>
</evidence>
<evidence type="ECO:0000256" key="3">
    <source>
        <dbReference type="SAM" id="SignalP"/>
    </source>
</evidence>
<keyword evidence="6" id="KW-1185">Reference proteome</keyword>
<feature type="domain" description="Outer membrane lipoprotein BamD-like" evidence="4">
    <location>
        <begin position="147"/>
        <end position="208"/>
    </location>
</feature>
<evidence type="ECO:0000259" key="4">
    <source>
        <dbReference type="Pfam" id="PF13525"/>
    </source>
</evidence>
<sequence length="274" mass="29432">MIRPALLACIALGILAPAASAQTVDTLDRRLDRLEKEVRAVQRKVFPGADSDFFEPEITPPADSNGGFGVPAVTPSTIVTDRIEALEAQVQSLTGQMEETSFKLRRMEEALARFEGDTKLRLQALEGGGLASGDIAADGAAGGDTALAAYEAAYALYTEQDFAGAQAAFASFLDTNAEHERASNAGYWLGRSLLAQDQPVQAVQAFLNNYQDRREGSRAPDSLLWVGKALMRIDPPRTAQACQAYDRLEREYDGKLSDEVASGVVAARLEADCS</sequence>
<gene>
    <name evidence="5" type="primary">bamD</name>
    <name evidence="5" type="ORF">KCG44_11815</name>
</gene>
<organism evidence="5 6">
    <name type="scientific">Pacificimonas pallii</name>
    <dbReference type="NCBI Taxonomy" id="2827236"/>
    <lineage>
        <taxon>Bacteria</taxon>
        <taxon>Pseudomonadati</taxon>
        <taxon>Pseudomonadota</taxon>
        <taxon>Alphaproteobacteria</taxon>
        <taxon>Sphingomonadales</taxon>
        <taxon>Sphingosinicellaceae</taxon>
        <taxon>Pacificimonas</taxon>
    </lineage>
</organism>
<feature type="signal peptide" evidence="3">
    <location>
        <begin position="1"/>
        <end position="21"/>
    </location>
</feature>
<dbReference type="EMBL" id="JAGSPA010000003">
    <property type="protein sequence ID" value="MBV7257473.1"/>
    <property type="molecule type" value="Genomic_DNA"/>
</dbReference>
<feature type="chain" id="PRO_5046426112" evidence="3">
    <location>
        <begin position="22"/>
        <end position="274"/>
    </location>
</feature>
<keyword evidence="1 3" id="KW-0732">Signal</keyword>
<protein>
    <submittedName>
        <fullName evidence="5">Outer membrane protein assembly factor BamD</fullName>
    </submittedName>
</protein>